<dbReference type="RefSeq" id="WP_120582630.1">
    <property type="nucleotide sequence ID" value="NZ_RAWI01000249.1"/>
</dbReference>
<feature type="chain" id="PRO_5045541721" description="Outer membrane protein beta-barrel domain-containing protein" evidence="1">
    <location>
        <begin position="21"/>
        <end position="228"/>
    </location>
</feature>
<feature type="signal peptide" evidence="1">
    <location>
        <begin position="1"/>
        <end position="20"/>
    </location>
</feature>
<dbReference type="EMBL" id="RAWI01000249">
    <property type="protein sequence ID" value="RKH99889.1"/>
    <property type="molecule type" value="Genomic_DNA"/>
</dbReference>
<keyword evidence="3" id="KW-1185">Reference proteome</keyword>
<organism evidence="2 3">
    <name type="scientific">Corallococcus praedator</name>
    <dbReference type="NCBI Taxonomy" id="2316724"/>
    <lineage>
        <taxon>Bacteria</taxon>
        <taxon>Pseudomonadati</taxon>
        <taxon>Myxococcota</taxon>
        <taxon>Myxococcia</taxon>
        <taxon>Myxococcales</taxon>
        <taxon>Cystobacterineae</taxon>
        <taxon>Myxococcaceae</taxon>
        <taxon>Corallococcus</taxon>
    </lineage>
</organism>
<evidence type="ECO:0000313" key="3">
    <source>
        <dbReference type="Proteomes" id="UP000278907"/>
    </source>
</evidence>
<protein>
    <recommendedName>
        <fullName evidence="4">Outer membrane protein beta-barrel domain-containing protein</fullName>
    </recommendedName>
</protein>
<accession>A0ABX9QC38</accession>
<evidence type="ECO:0000256" key="1">
    <source>
        <dbReference type="SAM" id="SignalP"/>
    </source>
</evidence>
<evidence type="ECO:0008006" key="4">
    <source>
        <dbReference type="Google" id="ProtNLM"/>
    </source>
</evidence>
<gene>
    <name evidence="2" type="ORF">D7Y13_27155</name>
</gene>
<evidence type="ECO:0000313" key="2">
    <source>
        <dbReference type="EMBL" id="RKH99889.1"/>
    </source>
</evidence>
<reference evidence="2 3" key="1">
    <citation type="submission" date="2018-09" db="EMBL/GenBank/DDBJ databases">
        <authorList>
            <person name="Livingstone P.G."/>
            <person name="Whitworth D.E."/>
        </authorList>
    </citation>
    <scope>NUCLEOTIDE SEQUENCE [LARGE SCALE GENOMIC DNA]</scope>
    <source>
        <strain evidence="2 3">CA031B</strain>
    </source>
</reference>
<keyword evidence="1" id="KW-0732">Signal</keyword>
<sequence length="228" mass="24616">MVSIQKLGLLLSLVSTSVFAQEGITTGSVPVARRNVVSLALPLEGLYPQLAIEGERVLDEHVSVSLGVFGSVQHDRSRMDDPPEIGFEGTDTTQYRVGLAPAVRFYLSGTAPQGLWVSPRLELSYWRQTYENVGNFPSGGGISFPLIPSESETWSLGGMALVGYSVVLEPGFTVQAGVGLGARRDAVSYDMVGASVIGEPPVEIEMQKGHRTDWSFTQRVLVNLGWAF</sequence>
<dbReference type="Proteomes" id="UP000278907">
    <property type="component" value="Unassembled WGS sequence"/>
</dbReference>
<name>A0ABX9QC38_9BACT</name>
<comment type="caution">
    <text evidence="2">The sequence shown here is derived from an EMBL/GenBank/DDBJ whole genome shotgun (WGS) entry which is preliminary data.</text>
</comment>
<proteinExistence type="predicted"/>